<dbReference type="InterPro" id="IPR013201">
    <property type="entry name" value="Prot_inhib_I29"/>
</dbReference>
<dbReference type="PROSITE" id="PS00639">
    <property type="entry name" value="THIOL_PROTEASE_HIS"/>
    <property type="match status" value="1"/>
</dbReference>
<evidence type="ECO:0000256" key="1">
    <source>
        <dbReference type="ARBA" id="ARBA00008455"/>
    </source>
</evidence>
<keyword evidence="3" id="KW-0378">Hydrolase</keyword>
<keyword evidence="7" id="KW-0732">Signal</keyword>
<feature type="domain" description="Cathepsin propeptide inhibitor" evidence="9">
    <location>
        <begin position="28"/>
        <end position="88"/>
    </location>
</feature>
<dbReference type="InterPro" id="IPR025661">
    <property type="entry name" value="Pept_asp_AS"/>
</dbReference>
<dbReference type="PROSITE" id="PS00640">
    <property type="entry name" value="THIOL_PROTEASE_ASN"/>
    <property type="match status" value="1"/>
</dbReference>
<dbReference type="PRINTS" id="PR00705">
    <property type="entry name" value="PAPAIN"/>
</dbReference>
<evidence type="ECO:0000256" key="5">
    <source>
        <dbReference type="ARBA" id="ARBA00023145"/>
    </source>
</evidence>
<dbReference type="InterPro" id="IPR039417">
    <property type="entry name" value="Peptidase_C1A_papain-like"/>
</dbReference>
<dbReference type="OrthoDB" id="190265at2759"/>
<keyword evidence="5" id="KW-0865">Zymogen</keyword>
<evidence type="ECO:0000256" key="2">
    <source>
        <dbReference type="ARBA" id="ARBA00022670"/>
    </source>
</evidence>
<reference evidence="10" key="1">
    <citation type="submission" date="2022-07" db="EMBL/GenBank/DDBJ databases">
        <title>Chromosome-level genome of Muraenolepis orangiensis.</title>
        <authorList>
            <person name="Kim J."/>
        </authorList>
    </citation>
    <scope>NUCLEOTIDE SEQUENCE</scope>
    <source>
        <strain evidence="10">KU_S4_2022</strain>
        <tissue evidence="10">Muscle</tissue>
    </source>
</reference>
<evidence type="ECO:0000256" key="4">
    <source>
        <dbReference type="ARBA" id="ARBA00022807"/>
    </source>
</evidence>
<feature type="chain" id="PRO_5040214213" evidence="7">
    <location>
        <begin position="19"/>
        <end position="338"/>
    </location>
</feature>
<proteinExistence type="inferred from homology"/>
<evidence type="ECO:0000313" key="10">
    <source>
        <dbReference type="EMBL" id="KAJ3608769.1"/>
    </source>
</evidence>
<protein>
    <submittedName>
        <fullName evidence="10">Uncharacterized protein</fullName>
    </submittedName>
</protein>
<dbReference type="PROSITE" id="PS00139">
    <property type="entry name" value="THIOL_PROTEASE_CYS"/>
    <property type="match status" value="1"/>
</dbReference>
<dbReference type="SMART" id="SM00848">
    <property type="entry name" value="Inhibitor_I29"/>
    <property type="match status" value="1"/>
</dbReference>
<evidence type="ECO:0000256" key="7">
    <source>
        <dbReference type="SAM" id="SignalP"/>
    </source>
</evidence>
<dbReference type="Pfam" id="PF00112">
    <property type="entry name" value="Peptidase_C1"/>
    <property type="match status" value="1"/>
</dbReference>
<evidence type="ECO:0000256" key="6">
    <source>
        <dbReference type="ARBA" id="ARBA00023157"/>
    </source>
</evidence>
<dbReference type="SUPFAM" id="SSF54001">
    <property type="entry name" value="Cysteine proteinases"/>
    <property type="match status" value="1"/>
</dbReference>
<dbReference type="InterPro" id="IPR013128">
    <property type="entry name" value="Peptidase_C1A"/>
</dbReference>
<dbReference type="Proteomes" id="UP001148018">
    <property type="component" value="Unassembled WGS sequence"/>
</dbReference>
<dbReference type="InterPro" id="IPR025660">
    <property type="entry name" value="Pept_his_AS"/>
</dbReference>
<organism evidence="10 11">
    <name type="scientific">Muraenolepis orangiensis</name>
    <name type="common">Patagonian moray cod</name>
    <dbReference type="NCBI Taxonomy" id="630683"/>
    <lineage>
        <taxon>Eukaryota</taxon>
        <taxon>Metazoa</taxon>
        <taxon>Chordata</taxon>
        <taxon>Craniata</taxon>
        <taxon>Vertebrata</taxon>
        <taxon>Euteleostomi</taxon>
        <taxon>Actinopterygii</taxon>
        <taxon>Neopterygii</taxon>
        <taxon>Teleostei</taxon>
        <taxon>Neoteleostei</taxon>
        <taxon>Acanthomorphata</taxon>
        <taxon>Zeiogadaria</taxon>
        <taxon>Gadariae</taxon>
        <taxon>Gadiformes</taxon>
        <taxon>Muraenolepidoidei</taxon>
        <taxon>Muraenolepididae</taxon>
        <taxon>Muraenolepis</taxon>
    </lineage>
</organism>
<feature type="signal peptide" evidence="7">
    <location>
        <begin position="1"/>
        <end position="18"/>
    </location>
</feature>
<dbReference type="PANTHER" id="PTHR12411">
    <property type="entry name" value="CYSTEINE PROTEASE FAMILY C1-RELATED"/>
    <property type="match status" value="1"/>
</dbReference>
<sequence>MSSLSSLALLITSVVVAALSSPDLNDQWEAWRVNFQKIYTNEVEAVYRRAVWERNRMLVRRHNLEAEAGNHTFTLGMNHLADMTAEEVNQKLNGLIEELPVSFNTWASAQGEEKQPLPTLPPERVDWREKDMVTPVQDQGQCGSCWAFSAVGSLEGQMKRKTGVLVALSPQNLMDCSFSFGNYGCKGGYVHKAFDYVIYNGGIDSEGYYPYKQKEGECRYSYKGRAGYCSSYRVVPHGDEKALQVAVATVGPVSVSINASLPSFHLYSGGVYNPQDCVPVTNHAVLVVGYGTDKGQDYWLVKNSWRAAWGEEGYIRMSRNNNNLCGIANRPIYPTLDN</sequence>
<dbReference type="EMBL" id="JANIIK010000039">
    <property type="protein sequence ID" value="KAJ3608769.1"/>
    <property type="molecule type" value="Genomic_DNA"/>
</dbReference>
<dbReference type="GO" id="GO:0006508">
    <property type="term" value="P:proteolysis"/>
    <property type="evidence" value="ECO:0007669"/>
    <property type="project" value="UniProtKB-KW"/>
</dbReference>
<evidence type="ECO:0000259" key="8">
    <source>
        <dbReference type="SMART" id="SM00645"/>
    </source>
</evidence>
<name>A0A9Q0IS06_9TELE</name>
<dbReference type="InterPro" id="IPR000668">
    <property type="entry name" value="Peptidase_C1A_C"/>
</dbReference>
<dbReference type="SMART" id="SM00645">
    <property type="entry name" value="Pept_C1"/>
    <property type="match status" value="1"/>
</dbReference>
<dbReference type="InterPro" id="IPR000169">
    <property type="entry name" value="Pept_cys_AS"/>
</dbReference>
<keyword evidence="2" id="KW-0645">Protease</keyword>
<dbReference type="CDD" id="cd02248">
    <property type="entry name" value="Peptidase_C1A"/>
    <property type="match status" value="1"/>
</dbReference>
<dbReference type="AlphaFoldDB" id="A0A9Q0IS06"/>
<keyword evidence="4" id="KW-0788">Thiol protease</keyword>
<accession>A0A9Q0IS06</accession>
<evidence type="ECO:0000313" key="11">
    <source>
        <dbReference type="Proteomes" id="UP001148018"/>
    </source>
</evidence>
<dbReference type="FunFam" id="3.90.70.10:FF:000006">
    <property type="entry name" value="Cathepsin S"/>
    <property type="match status" value="1"/>
</dbReference>
<gene>
    <name evidence="10" type="ORF">NHX12_023299</name>
</gene>
<dbReference type="Pfam" id="PF08246">
    <property type="entry name" value="Inhibitor_I29"/>
    <property type="match status" value="1"/>
</dbReference>
<feature type="domain" description="Peptidase C1A papain C-terminal" evidence="8">
    <location>
        <begin position="121"/>
        <end position="335"/>
    </location>
</feature>
<evidence type="ECO:0000256" key="3">
    <source>
        <dbReference type="ARBA" id="ARBA00022801"/>
    </source>
</evidence>
<dbReference type="InterPro" id="IPR038765">
    <property type="entry name" value="Papain-like_cys_pep_sf"/>
</dbReference>
<comment type="caution">
    <text evidence="10">The sequence shown here is derived from an EMBL/GenBank/DDBJ whole genome shotgun (WGS) entry which is preliminary data.</text>
</comment>
<keyword evidence="6" id="KW-1015">Disulfide bond</keyword>
<dbReference type="GO" id="GO:0008234">
    <property type="term" value="F:cysteine-type peptidase activity"/>
    <property type="evidence" value="ECO:0007669"/>
    <property type="project" value="UniProtKB-KW"/>
</dbReference>
<evidence type="ECO:0000259" key="9">
    <source>
        <dbReference type="SMART" id="SM00848"/>
    </source>
</evidence>
<comment type="similarity">
    <text evidence="1">Belongs to the peptidase C1 family.</text>
</comment>
<dbReference type="Gene3D" id="3.90.70.10">
    <property type="entry name" value="Cysteine proteinases"/>
    <property type="match status" value="1"/>
</dbReference>
<keyword evidence="11" id="KW-1185">Reference proteome</keyword>